<keyword evidence="1" id="KW-1133">Transmembrane helix</keyword>
<keyword evidence="2" id="KW-0378">Hydrolase</keyword>
<dbReference type="RefSeq" id="WP_196292217.1">
    <property type="nucleotide sequence ID" value="NZ_JADQDM010000002.1"/>
</dbReference>
<keyword evidence="1" id="KW-0472">Membrane</keyword>
<keyword evidence="1" id="KW-0812">Transmembrane</keyword>
<protein>
    <submittedName>
        <fullName evidence="2">Metal-dependent hydrolase</fullName>
    </submittedName>
</protein>
<feature type="transmembrane region" description="Helical" evidence="1">
    <location>
        <begin position="60"/>
        <end position="81"/>
    </location>
</feature>
<proteinExistence type="predicted"/>
<evidence type="ECO:0000313" key="2">
    <source>
        <dbReference type="EMBL" id="MBF9220783.1"/>
    </source>
</evidence>
<dbReference type="Pfam" id="PF04307">
    <property type="entry name" value="YdjM"/>
    <property type="match status" value="1"/>
</dbReference>
<feature type="transmembrane region" description="Helical" evidence="1">
    <location>
        <begin position="93"/>
        <end position="120"/>
    </location>
</feature>
<comment type="caution">
    <text evidence="2">The sequence shown here is derived from an EMBL/GenBank/DDBJ whole genome shotgun (WGS) entry which is preliminary data.</text>
</comment>
<dbReference type="InterPro" id="IPR007404">
    <property type="entry name" value="YdjM-like"/>
</dbReference>
<feature type="transmembrane region" description="Helical" evidence="1">
    <location>
        <begin position="150"/>
        <end position="170"/>
    </location>
</feature>
<evidence type="ECO:0000256" key="1">
    <source>
        <dbReference type="SAM" id="Phobius"/>
    </source>
</evidence>
<dbReference type="EMBL" id="JADQDM010000002">
    <property type="protein sequence ID" value="MBF9220783.1"/>
    <property type="molecule type" value="Genomic_DNA"/>
</dbReference>
<dbReference type="PANTHER" id="PTHR35531:SF1">
    <property type="entry name" value="INNER MEMBRANE PROTEIN YBCI-RELATED"/>
    <property type="match status" value="1"/>
</dbReference>
<keyword evidence="3" id="KW-1185">Reference proteome</keyword>
<dbReference type="Proteomes" id="UP000618931">
    <property type="component" value="Unassembled WGS sequence"/>
</dbReference>
<accession>A0ABS0I236</accession>
<organism evidence="2 3">
    <name type="scientific">Hymenobacter ruricola</name>
    <dbReference type="NCBI Taxonomy" id="2791023"/>
    <lineage>
        <taxon>Bacteria</taxon>
        <taxon>Pseudomonadati</taxon>
        <taxon>Bacteroidota</taxon>
        <taxon>Cytophagia</taxon>
        <taxon>Cytophagales</taxon>
        <taxon>Hymenobacteraceae</taxon>
        <taxon>Hymenobacter</taxon>
    </lineage>
</organism>
<evidence type="ECO:0000313" key="3">
    <source>
        <dbReference type="Proteomes" id="UP000618931"/>
    </source>
</evidence>
<name>A0ABS0I236_9BACT</name>
<reference evidence="2 3" key="1">
    <citation type="submission" date="2020-11" db="EMBL/GenBank/DDBJ databases">
        <authorList>
            <person name="Kim M.K."/>
        </authorList>
    </citation>
    <scope>NUCLEOTIDE SEQUENCE [LARGE SCALE GENOMIC DNA]</scope>
    <source>
        <strain evidence="2 3">BT662</strain>
    </source>
</reference>
<dbReference type="GO" id="GO:0016787">
    <property type="term" value="F:hydrolase activity"/>
    <property type="evidence" value="ECO:0007669"/>
    <property type="project" value="UniProtKB-KW"/>
</dbReference>
<sequence>MASAFAHAALGATLGKLLLPDRRHWPYWVAAGICAALPDVDSLGYRLGVPYDSLWGHRGLTHSLLAAALVAAVGTLLGRLAARPDQPPAAGRLALLLFLATASHGLLDALTTGGLGVAFFSPWHPERYFFPFRPIKVSPLSIRGFFGAKGLRVLASEAVWVGLPCLLLLLGQRWARPQQVTDPENQPRR</sequence>
<gene>
    <name evidence="2" type="ORF">I2H31_06670</name>
</gene>
<dbReference type="PANTHER" id="PTHR35531">
    <property type="entry name" value="INNER MEMBRANE PROTEIN YBCI-RELATED"/>
    <property type="match status" value="1"/>
</dbReference>